<organism evidence="1 2">
    <name type="scientific">Rubroshorea leprosula</name>
    <dbReference type="NCBI Taxonomy" id="152421"/>
    <lineage>
        <taxon>Eukaryota</taxon>
        <taxon>Viridiplantae</taxon>
        <taxon>Streptophyta</taxon>
        <taxon>Embryophyta</taxon>
        <taxon>Tracheophyta</taxon>
        <taxon>Spermatophyta</taxon>
        <taxon>Magnoliopsida</taxon>
        <taxon>eudicotyledons</taxon>
        <taxon>Gunneridae</taxon>
        <taxon>Pentapetalae</taxon>
        <taxon>rosids</taxon>
        <taxon>malvids</taxon>
        <taxon>Malvales</taxon>
        <taxon>Dipterocarpaceae</taxon>
        <taxon>Rubroshorea</taxon>
    </lineage>
</organism>
<sequence length="43" mass="4954">MLTSFSNISSFHVHMVPFVWQGQGRFHFRMTMRCSGISLAAHL</sequence>
<accession>A0AAV5KPU2</accession>
<dbReference type="EMBL" id="BPVZ01000072">
    <property type="protein sequence ID" value="GKV26497.1"/>
    <property type="molecule type" value="Genomic_DNA"/>
</dbReference>
<dbReference type="AlphaFoldDB" id="A0AAV5KPU2"/>
<keyword evidence="2" id="KW-1185">Reference proteome</keyword>
<reference evidence="1 2" key="1">
    <citation type="journal article" date="2021" name="Commun. Biol.">
        <title>The genome of Shorea leprosula (Dipterocarpaceae) highlights the ecological relevance of drought in aseasonal tropical rainforests.</title>
        <authorList>
            <person name="Ng K.K.S."/>
            <person name="Kobayashi M.J."/>
            <person name="Fawcett J.A."/>
            <person name="Hatakeyama M."/>
            <person name="Paape T."/>
            <person name="Ng C.H."/>
            <person name="Ang C.C."/>
            <person name="Tnah L.H."/>
            <person name="Lee C.T."/>
            <person name="Nishiyama T."/>
            <person name="Sese J."/>
            <person name="O'Brien M.J."/>
            <person name="Copetti D."/>
            <person name="Mohd Noor M.I."/>
            <person name="Ong R.C."/>
            <person name="Putra M."/>
            <person name="Sireger I.Z."/>
            <person name="Indrioko S."/>
            <person name="Kosugi Y."/>
            <person name="Izuno A."/>
            <person name="Isagi Y."/>
            <person name="Lee S.L."/>
            <person name="Shimizu K.K."/>
        </authorList>
    </citation>
    <scope>NUCLEOTIDE SEQUENCE [LARGE SCALE GENOMIC DNA]</scope>
    <source>
        <strain evidence="1">214</strain>
    </source>
</reference>
<evidence type="ECO:0000313" key="2">
    <source>
        <dbReference type="Proteomes" id="UP001054252"/>
    </source>
</evidence>
<dbReference type="Proteomes" id="UP001054252">
    <property type="component" value="Unassembled WGS sequence"/>
</dbReference>
<name>A0AAV5KPU2_9ROSI</name>
<comment type="caution">
    <text evidence="1">The sequence shown here is derived from an EMBL/GenBank/DDBJ whole genome shotgun (WGS) entry which is preliminary data.</text>
</comment>
<protein>
    <submittedName>
        <fullName evidence="1">Uncharacterized protein</fullName>
    </submittedName>
</protein>
<gene>
    <name evidence="1" type="ORF">SLEP1_g35786</name>
</gene>
<proteinExistence type="predicted"/>
<evidence type="ECO:0000313" key="1">
    <source>
        <dbReference type="EMBL" id="GKV26497.1"/>
    </source>
</evidence>